<protein>
    <submittedName>
        <fullName evidence="5">Methyl-accepting chemotaxis protein</fullName>
    </submittedName>
</protein>
<organism evidence="5 6">
    <name type="scientific">Leptospira meyeri</name>
    <dbReference type="NCBI Taxonomy" id="29508"/>
    <lineage>
        <taxon>Bacteria</taxon>
        <taxon>Pseudomonadati</taxon>
        <taxon>Spirochaetota</taxon>
        <taxon>Spirochaetia</taxon>
        <taxon>Leptospirales</taxon>
        <taxon>Leptospiraceae</taxon>
        <taxon>Leptospira</taxon>
    </lineage>
</organism>
<accession>A0A4R8MSH0</accession>
<reference evidence="5 6" key="1">
    <citation type="submission" date="2019-03" db="EMBL/GenBank/DDBJ databases">
        <title>Genomic Encyclopedia of Archaeal and Bacterial Type Strains, Phase II (KMG-II): from individual species to whole genera.</title>
        <authorList>
            <person name="Goeker M."/>
        </authorList>
    </citation>
    <scope>NUCLEOTIDE SEQUENCE [LARGE SCALE GENOMIC DNA]</scope>
    <source>
        <strain evidence="5 6">DSM 21537</strain>
    </source>
</reference>
<keyword evidence="3" id="KW-0472">Membrane</keyword>
<feature type="transmembrane region" description="Helical" evidence="3">
    <location>
        <begin position="51"/>
        <end position="73"/>
    </location>
</feature>
<dbReference type="SUPFAM" id="SSF58104">
    <property type="entry name" value="Methyl-accepting chemotaxis protein (MCP) signaling domain"/>
    <property type="match status" value="1"/>
</dbReference>
<dbReference type="Pfam" id="PF00015">
    <property type="entry name" value="MCPsignal"/>
    <property type="match status" value="1"/>
</dbReference>
<feature type="transmembrane region" description="Helical" evidence="3">
    <location>
        <begin position="138"/>
        <end position="157"/>
    </location>
</feature>
<evidence type="ECO:0000313" key="6">
    <source>
        <dbReference type="Proteomes" id="UP000294684"/>
    </source>
</evidence>
<keyword evidence="6" id="KW-1185">Reference proteome</keyword>
<comment type="caution">
    <text evidence="5">The sequence shown here is derived from an EMBL/GenBank/DDBJ whole genome shotgun (WGS) entry which is preliminary data.</text>
</comment>
<evidence type="ECO:0000259" key="4">
    <source>
        <dbReference type="PROSITE" id="PS50111"/>
    </source>
</evidence>
<feature type="transmembrane region" description="Helical" evidence="3">
    <location>
        <begin position="192"/>
        <end position="216"/>
    </location>
</feature>
<gene>
    <name evidence="5" type="ORF">CLV96_1160</name>
</gene>
<feature type="transmembrane region" description="Helical" evidence="3">
    <location>
        <begin position="21"/>
        <end position="45"/>
    </location>
</feature>
<name>A0A4R8MSH0_LEPME</name>
<evidence type="ECO:0000256" key="2">
    <source>
        <dbReference type="PROSITE-ProRule" id="PRU00284"/>
    </source>
</evidence>
<dbReference type="GO" id="GO:0007165">
    <property type="term" value="P:signal transduction"/>
    <property type="evidence" value="ECO:0007669"/>
    <property type="project" value="UniProtKB-KW"/>
</dbReference>
<dbReference type="PROSITE" id="PS50111">
    <property type="entry name" value="CHEMOTAXIS_TRANSDUC_2"/>
    <property type="match status" value="1"/>
</dbReference>
<dbReference type="PANTHER" id="PTHR32089">
    <property type="entry name" value="METHYL-ACCEPTING CHEMOTAXIS PROTEIN MCPB"/>
    <property type="match status" value="1"/>
</dbReference>
<keyword evidence="1 2" id="KW-0807">Transducer</keyword>
<keyword evidence="3" id="KW-1133">Transmembrane helix</keyword>
<sequence>MIVKRNGGSQSMNQNQLIKKLTIAIEAPLYLLIFPYFINFCLFASRFDATTLIQLAILGSLLSLIPLVIGISLRYRRLKRLLAYSNQTDGKTLEVLKKGLLEHPHWEGKVILIRWVTSIFGFSFMAATVLDLPWKEILALPYACVMLSPIIYLAFYFQTEVNLSPVLKVKELSSVLLDETKIRVFGVFQRNLFTMIAVALLPMLTFGYYLFLILLTEFRSPYWFYQMPIVFVMMVVIIIYAAYVGSKSLKEDIGNLNHSIEKLSNGELSETIPQLSATNLSHTITKLNLFMESLRHYFQTAKGEAISLLSTSRLILDKGSVIDSQVSAEKNKLDSTFESVNQIQNLSRATYDRVLSQKDKTNYLASELTRVTDEMTDLSIKADGLAQNTIHSIGTIQVAKDAIQSAYEKVEVMNQMSENIKETISIVEGISDRVNLLSLNASIEAARAGSMGRGFAVVAGEVSRLADETARNIEEIKKVVKLSQVASKESLESMKKIISTNEDVKLKFEEISKVVQMFGRTSETSSENVKSLKDLVAQFQRDAEQITEEMKLQTGYTEESNTNLQELWENHSKISTTFGEISEEANRLQTVSDSMEKIVSRFRF</sequence>
<evidence type="ECO:0000256" key="1">
    <source>
        <dbReference type="ARBA" id="ARBA00023224"/>
    </source>
</evidence>
<feature type="transmembrane region" description="Helical" evidence="3">
    <location>
        <begin position="222"/>
        <end position="243"/>
    </location>
</feature>
<dbReference type="Gene3D" id="1.10.287.950">
    <property type="entry name" value="Methyl-accepting chemotaxis protein"/>
    <property type="match status" value="1"/>
</dbReference>
<dbReference type="PANTHER" id="PTHR32089:SF112">
    <property type="entry name" value="LYSOZYME-LIKE PROTEIN-RELATED"/>
    <property type="match status" value="1"/>
</dbReference>
<dbReference type="SMART" id="SM00283">
    <property type="entry name" value="MA"/>
    <property type="match status" value="1"/>
</dbReference>
<dbReference type="EMBL" id="SORO01000001">
    <property type="protein sequence ID" value="TDY72173.1"/>
    <property type="molecule type" value="Genomic_DNA"/>
</dbReference>
<dbReference type="STRING" id="1193051.LEP1GSC017_2795"/>
<evidence type="ECO:0000256" key="3">
    <source>
        <dbReference type="SAM" id="Phobius"/>
    </source>
</evidence>
<feature type="domain" description="Methyl-accepting transducer" evidence="4">
    <location>
        <begin position="322"/>
        <end position="568"/>
    </location>
</feature>
<dbReference type="Proteomes" id="UP000294684">
    <property type="component" value="Unassembled WGS sequence"/>
</dbReference>
<evidence type="ECO:0000313" key="5">
    <source>
        <dbReference type="EMBL" id="TDY72173.1"/>
    </source>
</evidence>
<dbReference type="AlphaFoldDB" id="A0A4R8MSH0"/>
<dbReference type="GO" id="GO:0016020">
    <property type="term" value="C:membrane"/>
    <property type="evidence" value="ECO:0007669"/>
    <property type="project" value="InterPro"/>
</dbReference>
<dbReference type="InterPro" id="IPR004089">
    <property type="entry name" value="MCPsignal_dom"/>
</dbReference>
<proteinExistence type="predicted"/>
<keyword evidence="3" id="KW-0812">Transmembrane</keyword>